<feature type="chain" id="PRO_5043874553" evidence="3">
    <location>
        <begin position="23"/>
        <end position="136"/>
    </location>
</feature>
<dbReference type="EMBL" id="CALNXJ010000010">
    <property type="protein sequence ID" value="CAH3105810.1"/>
    <property type="molecule type" value="Genomic_DNA"/>
</dbReference>
<keyword evidence="5" id="KW-1185">Reference proteome</keyword>
<feature type="signal peptide" evidence="3">
    <location>
        <begin position="1"/>
        <end position="22"/>
    </location>
</feature>
<feature type="non-terminal residue" evidence="4">
    <location>
        <position position="136"/>
    </location>
</feature>
<sequence>MANSLLIEVFARVLFSFTRGVAEHYDPDEPEVETFGYNESLSSEGREWNCQPVDKPIYQEYSPPSDDDYDLLSVDNSRVKYRVIDASSPDEDGDEQQNEDDEMAWKRFRPSVLRTVCQSMYIGALISLLAAVILGL</sequence>
<dbReference type="AlphaFoldDB" id="A0AAU9W8C5"/>
<gene>
    <name evidence="4" type="ORF">PMEA_00001976</name>
</gene>
<feature type="region of interest" description="Disordered" evidence="1">
    <location>
        <begin position="84"/>
        <end position="103"/>
    </location>
</feature>
<name>A0AAU9W8C5_9CNID</name>
<keyword evidence="2" id="KW-0472">Membrane</keyword>
<evidence type="ECO:0000256" key="3">
    <source>
        <dbReference type="SAM" id="SignalP"/>
    </source>
</evidence>
<keyword evidence="2" id="KW-0812">Transmembrane</keyword>
<keyword evidence="3" id="KW-0732">Signal</keyword>
<evidence type="ECO:0000313" key="5">
    <source>
        <dbReference type="Proteomes" id="UP001159428"/>
    </source>
</evidence>
<comment type="caution">
    <text evidence="4">The sequence shown here is derived from an EMBL/GenBank/DDBJ whole genome shotgun (WGS) entry which is preliminary data.</text>
</comment>
<feature type="transmembrane region" description="Helical" evidence="2">
    <location>
        <begin position="112"/>
        <end position="134"/>
    </location>
</feature>
<reference evidence="4 5" key="1">
    <citation type="submission" date="2022-05" db="EMBL/GenBank/DDBJ databases">
        <authorList>
            <consortium name="Genoscope - CEA"/>
            <person name="William W."/>
        </authorList>
    </citation>
    <scope>NUCLEOTIDE SEQUENCE [LARGE SCALE GENOMIC DNA]</scope>
</reference>
<feature type="compositionally biased region" description="Acidic residues" evidence="1">
    <location>
        <begin position="88"/>
        <end position="102"/>
    </location>
</feature>
<protein>
    <submittedName>
        <fullName evidence="4">Uncharacterized protein</fullName>
    </submittedName>
</protein>
<organism evidence="4 5">
    <name type="scientific">Pocillopora meandrina</name>
    <dbReference type="NCBI Taxonomy" id="46732"/>
    <lineage>
        <taxon>Eukaryota</taxon>
        <taxon>Metazoa</taxon>
        <taxon>Cnidaria</taxon>
        <taxon>Anthozoa</taxon>
        <taxon>Hexacorallia</taxon>
        <taxon>Scleractinia</taxon>
        <taxon>Astrocoeniina</taxon>
        <taxon>Pocilloporidae</taxon>
        <taxon>Pocillopora</taxon>
    </lineage>
</organism>
<evidence type="ECO:0000256" key="2">
    <source>
        <dbReference type="SAM" id="Phobius"/>
    </source>
</evidence>
<accession>A0AAU9W8C5</accession>
<evidence type="ECO:0000313" key="4">
    <source>
        <dbReference type="EMBL" id="CAH3105810.1"/>
    </source>
</evidence>
<keyword evidence="2" id="KW-1133">Transmembrane helix</keyword>
<proteinExistence type="predicted"/>
<evidence type="ECO:0000256" key="1">
    <source>
        <dbReference type="SAM" id="MobiDB-lite"/>
    </source>
</evidence>
<dbReference type="Proteomes" id="UP001159428">
    <property type="component" value="Unassembled WGS sequence"/>
</dbReference>